<proteinExistence type="predicted"/>
<feature type="region of interest" description="Disordered" evidence="1">
    <location>
        <begin position="1"/>
        <end position="43"/>
    </location>
</feature>
<dbReference type="AlphaFoldDB" id="A0A382SUR5"/>
<evidence type="ECO:0000313" key="2">
    <source>
        <dbReference type="EMBL" id="SVD12957.1"/>
    </source>
</evidence>
<dbReference type="EMBL" id="UINC01131327">
    <property type="protein sequence ID" value="SVD12957.1"/>
    <property type="molecule type" value="Genomic_DNA"/>
</dbReference>
<name>A0A382SUR5_9ZZZZ</name>
<feature type="compositionally biased region" description="Polar residues" evidence="1">
    <location>
        <begin position="1"/>
        <end position="11"/>
    </location>
</feature>
<evidence type="ECO:0000256" key="1">
    <source>
        <dbReference type="SAM" id="MobiDB-lite"/>
    </source>
</evidence>
<organism evidence="2">
    <name type="scientific">marine metagenome</name>
    <dbReference type="NCBI Taxonomy" id="408172"/>
    <lineage>
        <taxon>unclassified sequences</taxon>
        <taxon>metagenomes</taxon>
        <taxon>ecological metagenomes</taxon>
    </lineage>
</organism>
<reference evidence="2" key="1">
    <citation type="submission" date="2018-05" db="EMBL/GenBank/DDBJ databases">
        <authorList>
            <person name="Lanie J.A."/>
            <person name="Ng W.-L."/>
            <person name="Kazmierczak K.M."/>
            <person name="Andrzejewski T.M."/>
            <person name="Davidsen T.M."/>
            <person name="Wayne K.J."/>
            <person name="Tettelin H."/>
            <person name="Glass J.I."/>
            <person name="Rusch D."/>
            <person name="Podicherti R."/>
            <person name="Tsui H.-C.T."/>
            <person name="Winkler M.E."/>
        </authorList>
    </citation>
    <scope>NUCLEOTIDE SEQUENCE</scope>
</reference>
<gene>
    <name evidence="2" type="ORF">METZ01_LOCUS365811</name>
</gene>
<sequence length="77" mass="8932">MSNDFLISHSRQPPLVVGKHSRWENQTPVAEKKNAKASEPMSDPEFRVAIERLKMKLSSEQSLRHDVPRGYYLNLRV</sequence>
<protein>
    <submittedName>
        <fullName evidence="2">Uncharacterized protein</fullName>
    </submittedName>
</protein>
<accession>A0A382SUR5</accession>